<comment type="similarity">
    <text evidence="2">Belongs to the major facilitator superfamily.</text>
</comment>
<feature type="transmembrane region" description="Helical" evidence="7">
    <location>
        <begin position="105"/>
        <end position="128"/>
    </location>
</feature>
<feature type="transmembrane region" description="Helical" evidence="7">
    <location>
        <begin position="217"/>
        <end position="239"/>
    </location>
</feature>
<feature type="transmembrane region" description="Helical" evidence="7">
    <location>
        <begin position="54"/>
        <end position="74"/>
    </location>
</feature>
<keyword evidence="3" id="KW-0813">Transport</keyword>
<evidence type="ECO:0000259" key="8">
    <source>
        <dbReference type="PROSITE" id="PS50850"/>
    </source>
</evidence>
<dbReference type="SUPFAM" id="SSF103473">
    <property type="entry name" value="MFS general substrate transporter"/>
    <property type="match status" value="1"/>
</dbReference>
<dbReference type="PANTHER" id="PTHR23514">
    <property type="entry name" value="BYPASS OF STOP CODON PROTEIN 6"/>
    <property type="match status" value="1"/>
</dbReference>
<dbReference type="OrthoDB" id="6395826at2"/>
<evidence type="ECO:0000256" key="5">
    <source>
        <dbReference type="ARBA" id="ARBA00022989"/>
    </source>
</evidence>
<feature type="transmembrane region" description="Helical" evidence="7">
    <location>
        <begin position="140"/>
        <end position="160"/>
    </location>
</feature>
<dbReference type="InterPro" id="IPR020846">
    <property type="entry name" value="MFS_dom"/>
</dbReference>
<dbReference type="KEGG" id="sus:Acid_2071"/>
<keyword evidence="5 7" id="KW-1133">Transmembrane helix</keyword>
<dbReference type="Gene3D" id="1.20.1250.20">
    <property type="entry name" value="MFS general substrate transporter like domains"/>
    <property type="match status" value="2"/>
</dbReference>
<dbReference type="AlphaFoldDB" id="Q026K8"/>
<evidence type="ECO:0000256" key="1">
    <source>
        <dbReference type="ARBA" id="ARBA00004127"/>
    </source>
</evidence>
<evidence type="ECO:0000256" key="2">
    <source>
        <dbReference type="ARBA" id="ARBA00008335"/>
    </source>
</evidence>
<accession>Q026K8</accession>
<organism evidence="9">
    <name type="scientific">Solibacter usitatus (strain Ellin6076)</name>
    <dbReference type="NCBI Taxonomy" id="234267"/>
    <lineage>
        <taxon>Bacteria</taxon>
        <taxon>Pseudomonadati</taxon>
        <taxon>Acidobacteriota</taxon>
        <taxon>Terriglobia</taxon>
        <taxon>Bryobacterales</taxon>
        <taxon>Solibacteraceae</taxon>
        <taxon>Candidatus Solibacter</taxon>
    </lineage>
</organism>
<evidence type="ECO:0000256" key="3">
    <source>
        <dbReference type="ARBA" id="ARBA00022448"/>
    </source>
</evidence>
<name>Q026K8_SOLUE</name>
<dbReference type="PANTHER" id="PTHR23514:SF3">
    <property type="entry name" value="BYPASS OF STOP CODON PROTEIN 6"/>
    <property type="match status" value="1"/>
</dbReference>
<dbReference type="GO" id="GO:0012505">
    <property type="term" value="C:endomembrane system"/>
    <property type="evidence" value="ECO:0007669"/>
    <property type="project" value="UniProtKB-SubCell"/>
</dbReference>
<dbReference type="InterPro" id="IPR005829">
    <property type="entry name" value="Sugar_transporter_CS"/>
</dbReference>
<dbReference type="HOGENOM" id="CLU_053847_2_0_0"/>
<evidence type="ECO:0000313" key="9">
    <source>
        <dbReference type="EMBL" id="ABJ83061.1"/>
    </source>
</evidence>
<feature type="domain" description="Major facilitator superfamily (MFS) profile" evidence="8">
    <location>
        <begin position="16"/>
        <end position="399"/>
    </location>
</feature>
<dbReference type="GO" id="GO:0022857">
    <property type="term" value="F:transmembrane transporter activity"/>
    <property type="evidence" value="ECO:0007669"/>
    <property type="project" value="InterPro"/>
</dbReference>
<feature type="transmembrane region" description="Helical" evidence="7">
    <location>
        <begin position="306"/>
        <end position="325"/>
    </location>
</feature>
<gene>
    <name evidence="9" type="ordered locus">Acid_2071</name>
</gene>
<evidence type="ECO:0000256" key="4">
    <source>
        <dbReference type="ARBA" id="ARBA00022692"/>
    </source>
</evidence>
<dbReference type="InterPro" id="IPR011701">
    <property type="entry name" value="MFS"/>
</dbReference>
<feature type="transmembrane region" description="Helical" evidence="7">
    <location>
        <begin position="172"/>
        <end position="191"/>
    </location>
</feature>
<feature type="transmembrane region" description="Helical" evidence="7">
    <location>
        <begin position="245"/>
        <end position="267"/>
    </location>
</feature>
<dbReference type="GO" id="GO:0016020">
    <property type="term" value="C:membrane"/>
    <property type="evidence" value="ECO:0007669"/>
    <property type="project" value="InterPro"/>
</dbReference>
<protein>
    <submittedName>
        <fullName evidence="9">Major facilitator superfamily MFS_1</fullName>
    </submittedName>
</protein>
<feature type="transmembrane region" description="Helical" evidence="7">
    <location>
        <begin position="279"/>
        <end position="300"/>
    </location>
</feature>
<reference evidence="9" key="1">
    <citation type="submission" date="2006-10" db="EMBL/GenBank/DDBJ databases">
        <title>Complete sequence of Solibacter usitatus Ellin6076.</title>
        <authorList>
            <consortium name="US DOE Joint Genome Institute"/>
            <person name="Copeland A."/>
            <person name="Lucas S."/>
            <person name="Lapidus A."/>
            <person name="Barry K."/>
            <person name="Detter J.C."/>
            <person name="Glavina del Rio T."/>
            <person name="Hammon N."/>
            <person name="Israni S."/>
            <person name="Dalin E."/>
            <person name="Tice H."/>
            <person name="Pitluck S."/>
            <person name="Thompson L.S."/>
            <person name="Brettin T."/>
            <person name="Bruce D."/>
            <person name="Han C."/>
            <person name="Tapia R."/>
            <person name="Gilna P."/>
            <person name="Schmutz J."/>
            <person name="Larimer F."/>
            <person name="Land M."/>
            <person name="Hauser L."/>
            <person name="Kyrpides N."/>
            <person name="Mikhailova N."/>
            <person name="Janssen P.H."/>
            <person name="Kuske C.R."/>
            <person name="Richardson P."/>
        </authorList>
    </citation>
    <scope>NUCLEOTIDE SEQUENCE</scope>
    <source>
        <strain evidence="9">Ellin6076</strain>
    </source>
</reference>
<dbReference type="PROSITE" id="PS50850">
    <property type="entry name" value="MFS"/>
    <property type="match status" value="1"/>
</dbReference>
<dbReference type="InterPro" id="IPR051788">
    <property type="entry name" value="MFS_Transporter"/>
</dbReference>
<dbReference type="STRING" id="234267.Acid_2071"/>
<proteinExistence type="inferred from homology"/>
<dbReference type="PROSITE" id="PS00216">
    <property type="entry name" value="SUGAR_TRANSPORT_1"/>
    <property type="match status" value="1"/>
</dbReference>
<keyword evidence="6 7" id="KW-0472">Membrane</keyword>
<dbReference type="InParanoid" id="Q026K8"/>
<feature type="transmembrane region" description="Helical" evidence="7">
    <location>
        <begin position="337"/>
        <end position="360"/>
    </location>
</feature>
<feature type="transmembrane region" description="Helical" evidence="7">
    <location>
        <begin position="372"/>
        <end position="394"/>
    </location>
</feature>
<evidence type="ECO:0000256" key="6">
    <source>
        <dbReference type="ARBA" id="ARBA00023136"/>
    </source>
</evidence>
<feature type="transmembrane region" description="Helical" evidence="7">
    <location>
        <begin position="81"/>
        <end position="99"/>
    </location>
</feature>
<dbReference type="EMBL" id="CP000473">
    <property type="protein sequence ID" value="ABJ83061.1"/>
    <property type="molecule type" value="Genomic_DNA"/>
</dbReference>
<feature type="transmembrane region" description="Helical" evidence="7">
    <location>
        <begin position="21"/>
        <end position="42"/>
    </location>
</feature>
<evidence type="ECO:0000256" key="7">
    <source>
        <dbReference type="SAM" id="Phobius"/>
    </source>
</evidence>
<dbReference type="Pfam" id="PF07690">
    <property type="entry name" value="MFS_1"/>
    <property type="match status" value="1"/>
</dbReference>
<dbReference type="eggNOG" id="COG0738">
    <property type="taxonomic scope" value="Bacteria"/>
</dbReference>
<dbReference type="InterPro" id="IPR036259">
    <property type="entry name" value="MFS_trans_sf"/>
</dbReference>
<comment type="subcellular location">
    <subcellularLocation>
        <location evidence="1">Endomembrane system</location>
        <topology evidence="1">Multi-pass membrane protein</topology>
    </subcellularLocation>
</comment>
<keyword evidence="4 7" id="KW-0812">Transmembrane</keyword>
<sequence>MIGHATETAKSNLAAIKALTFLMFMMFAMTTDSVGVIIPEIIKQFGLSMTAAGAFHYATMGGIALAGFFLGYLADKLGRKATIVIGLIAFAAASYLFAIGNSFGYFVVLLAISGLAIGVFKTGALALIGDISRSTTEHTSIMNTVEGFFGIGSIIGPALLARLLTAGVSWKWLYVIAGTICVLLVGISLSVKYPHTMKAGDEPIDLGRTMAAMKNPYAMAFSLGAFLYVATECAIYVWMPTLLEGYHGSATFLAAYSISVFFFLRAGGRFVGGWMLSRYSWTAVLTVLSAAILACFVGSVAGGTDLAVYLLPISGLFMSVIYPTINSKGISCFPKSEHGAVSGVILFFTCVSAALGPLAMGAVSDAMGNARYGFVLATGFAGLLFAGLLLNWIFNPTRDRLSRLDHTEYATEA</sequence>